<dbReference type="PROSITE" id="PS00010">
    <property type="entry name" value="ASX_HYDROXYL"/>
    <property type="match status" value="5"/>
</dbReference>
<dbReference type="InterPro" id="IPR052235">
    <property type="entry name" value="Nephronectin_domain"/>
</dbReference>
<evidence type="ECO:0000256" key="8">
    <source>
        <dbReference type="PROSITE-ProRule" id="PRU00076"/>
    </source>
</evidence>
<evidence type="ECO:0000313" key="12">
    <source>
        <dbReference type="EMBL" id="CAI5445975.1"/>
    </source>
</evidence>
<evidence type="ECO:0000259" key="10">
    <source>
        <dbReference type="PROSITE" id="PS50026"/>
    </source>
</evidence>
<feature type="domain" description="EGF-like" evidence="10">
    <location>
        <begin position="1477"/>
        <end position="1517"/>
    </location>
</feature>
<dbReference type="Gene3D" id="3.80.10.10">
    <property type="entry name" value="Ribonuclease Inhibitor"/>
    <property type="match status" value="1"/>
</dbReference>
<dbReference type="InterPro" id="IPR018097">
    <property type="entry name" value="EGF_Ca-bd_CS"/>
</dbReference>
<dbReference type="PROSITE" id="PS51220">
    <property type="entry name" value="NIDO"/>
    <property type="match status" value="1"/>
</dbReference>
<comment type="subcellular location">
    <subcellularLocation>
        <location evidence="1">Secreted</location>
    </subcellularLocation>
</comment>
<dbReference type="InterPro" id="IPR009030">
    <property type="entry name" value="Growth_fac_rcpt_cys_sf"/>
</dbReference>
<dbReference type="InterPro" id="IPR001881">
    <property type="entry name" value="EGF-like_Ca-bd_dom"/>
</dbReference>
<dbReference type="GO" id="GO:0005576">
    <property type="term" value="C:extracellular region"/>
    <property type="evidence" value="ECO:0007669"/>
    <property type="project" value="UniProtKB-SubCell"/>
</dbReference>
<feature type="domain" description="NIDO" evidence="11">
    <location>
        <begin position="682"/>
        <end position="819"/>
    </location>
</feature>
<evidence type="ECO:0000259" key="11">
    <source>
        <dbReference type="PROSITE" id="PS51220"/>
    </source>
</evidence>
<evidence type="ECO:0000256" key="4">
    <source>
        <dbReference type="ARBA" id="ARBA00022729"/>
    </source>
</evidence>
<feature type="domain" description="EGF-like" evidence="10">
    <location>
        <begin position="1172"/>
        <end position="1210"/>
    </location>
</feature>
<name>A0A9P1N2Z2_9PELO</name>
<dbReference type="InterPro" id="IPR003886">
    <property type="entry name" value="NIDO_dom"/>
</dbReference>
<dbReference type="InterPro" id="IPR000152">
    <property type="entry name" value="EGF-type_Asp/Asn_hydroxyl_site"/>
</dbReference>
<feature type="domain" description="EGF-like" evidence="10">
    <location>
        <begin position="1085"/>
        <end position="1129"/>
    </location>
</feature>
<organism evidence="12 13">
    <name type="scientific">Caenorhabditis angaria</name>
    <dbReference type="NCBI Taxonomy" id="860376"/>
    <lineage>
        <taxon>Eukaryota</taxon>
        <taxon>Metazoa</taxon>
        <taxon>Ecdysozoa</taxon>
        <taxon>Nematoda</taxon>
        <taxon>Chromadorea</taxon>
        <taxon>Rhabditida</taxon>
        <taxon>Rhabditina</taxon>
        <taxon>Rhabditomorpha</taxon>
        <taxon>Rhabditoidea</taxon>
        <taxon>Rhabditidae</taxon>
        <taxon>Peloderinae</taxon>
        <taxon>Caenorhabditis</taxon>
    </lineage>
</organism>
<evidence type="ECO:0000256" key="7">
    <source>
        <dbReference type="ARBA" id="ARBA00023180"/>
    </source>
</evidence>
<dbReference type="FunFam" id="2.10.25.10:FF:000014">
    <property type="entry name" value="Latent-transforming growth factor beta-binding protein 3"/>
    <property type="match status" value="1"/>
</dbReference>
<dbReference type="PROSITE" id="PS01187">
    <property type="entry name" value="EGF_CA"/>
    <property type="match status" value="4"/>
</dbReference>
<dbReference type="Pfam" id="PF12947">
    <property type="entry name" value="EGF_3"/>
    <property type="match status" value="1"/>
</dbReference>
<keyword evidence="7" id="KW-0325">Glycoprotein</keyword>
<dbReference type="InterPro" id="IPR000742">
    <property type="entry name" value="EGF"/>
</dbReference>
<dbReference type="PANTHER" id="PTHR24050">
    <property type="entry name" value="PA14 DOMAIN-CONTAINING PROTEIN"/>
    <property type="match status" value="1"/>
</dbReference>
<feature type="compositionally biased region" description="Polar residues" evidence="9">
    <location>
        <begin position="535"/>
        <end position="550"/>
    </location>
</feature>
<keyword evidence="13" id="KW-1185">Reference proteome</keyword>
<dbReference type="GO" id="GO:0005509">
    <property type="term" value="F:calcium ion binding"/>
    <property type="evidence" value="ECO:0007669"/>
    <property type="project" value="InterPro"/>
</dbReference>
<dbReference type="SMART" id="SM00539">
    <property type="entry name" value="NIDO"/>
    <property type="match status" value="2"/>
</dbReference>
<dbReference type="InterPro" id="IPR049883">
    <property type="entry name" value="NOTCH1_EGF-like"/>
</dbReference>
<dbReference type="Gene3D" id="2.10.25.10">
    <property type="entry name" value="Laminin"/>
    <property type="match status" value="8"/>
</dbReference>
<evidence type="ECO:0000256" key="1">
    <source>
        <dbReference type="ARBA" id="ARBA00004613"/>
    </source>
</evidence>
<dbReference type="SUPFAM" id="SSF52047">
    <property type="entry name" value="RNI-like"/>
    <property type="match status" value="1"/>
</dbReference>
<evidence type="ECO:0000256" key="5">
    <source>
        <dbReference type="ARBA" id="ARBA00022737"/>
    </source>
</evidence>
<dbReference type="SMART" id="SM00367">
    <property type="entry name" value="LRR_CC"/>
    <property type="match status" value="6"/>
</dbReference>
<dbReference type="Proteomes" id="UP001152747">
    <property type="component" value="Unassembled WGS sequence"/>
</dbReference>
<dbReference type="Pfam" id="PF07645">
    <property type="entry name" value="EGF_CA"/>
    <property type="match status" value="5"/>
</dbReference>
<proteinExistence type="predicted"/>
<evidence type="ECO:0000256" key="3">
    <source>
        <dbReference type="ARBA" id="ARBA00022536"/>
    </source>
</evidence>
<dbReference type="SUPFAM" id="SSF57196">
    <property type="entry name" value="EGF/Laminin"/>
    <property type="match status" value="2"/>
</dbReference>
<sequence length="1646" mass="184303">MFDFGNAYSDIFSLQDLRDDEIVQTSPLLNLDEKVLVKIMEFIPLKERIANTRKVCRKISESVQKSVKSVAFFRDELDFYDDAKLLYFLSVYGQNIEYLNYDLYRSSGLKELAQWSWRQSVIRTISQCSNLKHLDILICTRHRLRDADLNRIFKHCPNLETLKFDAQFIIGHCFMKAPRSLKHLEMELCYRIIKPLFIAACSKLGKLKTLHISQLYCMDEKILQRLTSLKNLEQLSIVADPERTSTSFSLSDIGRLTKLHTLCLEGFYPVTDRFLAEFSQSPAAENLQHLSLAYCKNIGANGIQSLSTFPKLISLNLDGVSKRDISQGIIHFNNLRRLLLTDDTFVSPEAVIEVTNNCQNLKLLDISNNCYLTNNDFAKHLIITCSNHRNNLVVLTDNEQTWMSCPKYIQNLEIIHLHRHMLPLHISGPISSDGPHQLTPGLLMPQLRRGNRYRMLEKEMNMQGKTETIQVDEQDTKIWSEMLLDPMFMNNFVGIMDPGMMDLSMLMNPGFLTPITDPMLNLMTLGSAGAPRPPSQTENKSISPPSNQIIKYSRPTRSQRKSCQLSKKPEVLQVRKDPQFTEDDFPPLEHARYRRQITSDDIGSQQQIDLNITVPYIFSARLYSYGPTRGDIAMNGRNEVYKLENPIHFMENVYDNIYISRDGSVGFAAKPSKPSALPVDEPVIAVFWQKATFGNVWYRETDDVNIVNLAHNEVNIQYRYGSQFRVRSVVLITWENVKDPQIPEAEGNTFQLALIIGDSMTFAHFIYSKLNNNINAIAGFSSQHNFYSLPDSATNDAILLSEKSDIGIPGEWLFRIDSDQIYLCGAGFKGLECIESCGTSQWFNDCSKSCHCDGGDGCDQENGRCPNGKCSPGWNGEPICDQDLDECEMDLANCPNEQPDCLNTPGSFLCLCFEYDEEKQICKGSKPSPSSAPIPVDIIPLQPSFTRSPATSSPNLTRKNRFKSTTVATTSRTSIPTTSMTHAPISNDINTPLFMTESSTKPTTTPSTTTMQIACSRCDSNADCKNGTCKCREGYTGDGFRCYDIDECQIDGAVCGNHSICTNTIGSFDCSCYGGYRFEEGQCVDIDECRETPKICGDPSKGTRCLNKDGSFECLCREGFEGDPSTECQDINECLNHDACGPNAQCSNIDGGFECECLVGYERLAEGAHCTDRDECAVEPCHPAAICSNIRGSYKCECIDGFIGDGKTCHETILYPISNDSIVIPRSSDSTTTIPLTENIIVFGKSYSKIHLSTNGIISFEKQYRGLVDHAENLREPAIFVLHAQFDYIREGLIAYTFINNSDPATLPLLTRSSISVQTSLGFENFTTNKLHIFTFDRVKQSGSENFNSFQVVLAQGTNDATILSLIYEKVQAKGPMTGIASFSRFLMLPNNQLTRGSNIDQPGKWMYRIDMKELTVCPPGRIGEPICDSECDYGRYGSNCESTCHCEGSVACDTKTGHCPGNLCRAGWEGPSCDQDIDECEMKLVSCAHGSECVNTRGGYRCDCEHGFVQVGKQCQRIDKCLAHFGVPCATNAECVDLKCVCQKGYHGDGFRCIKTTSTSDDISSLHHLMDFGVNNTSENNSSSEIEDKPFVMKNWEGSSSTTTTKLNIPNILQAVPPLYTDFFDDMTCVDAIFVQAELFVYKED</sequence>
<feature type="compositionally biased region" description="Polar residues" evidence="9">
    <location>
        <begin position="943"/>
        <end position="981"/>
    </location>
</feature>
<reference evidence="12" key="1">
    <citation type="submission" date="2022-11" db="EMBL/GenBank/DDBJ databases">
        <authorList>
            <person name="Kikuchi T."/>
        </authorList>
    </citation>
    <scope>NUCLEOTIDE SEQUENCE</scope>
    <source>
        <strain evidence="12">PS1010</strain>
    </source>
</reference>
<dbReference type="CDD" id="cd00054">
    <property type="entry name" value="EGF_CA"/>
    <property type="match status" value="5"/>
</dbReference>
<comment type="caution">
    <text evidence="8">Lacks conserved residue(s) required for the propagation of feature annotation.</text>
</comment>
<feature type="region of interest" description="Disordered" evidence="9">
    <location>
        <begin position="941"/>
        <end position="992"/>
    </location>
</feature>
<keyword evidence="2" id="KW-0964">Secreted</keyword>
<dbReference type="PROSITE" id="PS01186">
    <property type="entry name" value="EGF_2"/>
    <property type="match status" value="4"/>
</dbReference>
<keyword evidence="5" id="KW-0677">Repeat</keyword>
<dbReference type="OrthoDB" id="10045365at2759"/>
<dbReference type="Pfam" id="PF06119">
    <property type="entry name" value="NIDO"/>
    <property type="match status" value="2"/>
</dbReference>
<evidence type="ECO:0000256" key="2">
    <source>
        <dbReference type="ARBA" id="ARBA00022525"/>
    </source>
</evidence>
<dbReference type="SMART" id="SM00179">
    <property type="entry name" value="EGF_CA"/>
    <property type="match status" value="7"/>
</dbReference>
<dbReference type="InterPro" id="IPR024731">
    <property type="entry name" value="NELL2-like_EGF"/>
</dbReference>
<keyword evidence="4" id="KW-0732">Signal</keyword>
<feature type="domain" description="EGF-like" evidence="10">
    <location>
        <begin position="1130"/>
        <end position="1171"/>
    </location>
</feature>
<dbReference type="EMBL" id="CANHGI010000003">
    <property type="protein sequence ID" value="CAI5445975.1"/>
    <property type="molecule type" value="Genomic_DNA"/>
</dbReference>
<dbReference type="SUPFAM" id="SSF57184">
    <property type="entry name" value="Growth factor receptor domain"/>
    <property type="match status" value="1"/>
</dbReference>
<dbReference type="GO" id="GO:0071944">
    <property type="term" value="C:cell periphery"/>
    <property type="evidence" value="ECO:0007669"/>
    <property type="project" value="UniProtKB-ARBA"/>
</dbReference>
<dbReference type="SMART" id="SM00181">
    <property type="entry name" value="EGF"/>
    <property type="match status" value="9"/>
</dbReference>
<protein>
    <submittedName>
        <fullName evidence="12">Uncharacterized protein</fullName>
    </submittedName>
</protein>
<gene>
    <name evidence="12" type="ORF">CAMP_LOCUS8612</name>
</gene>
<keyword evidence="3 8" id="KW-0245">EGF-like domain</keyword>
<dbReference type="FunFam" id="2.10.25.10:FF:000005">
    <property type="entry name" value="Fibrillin 2"/>
    <property type="match status" value="1"/>
</dbReference>
<dbReference type="Gene3D" id="2.170.300.10">
    <property type="entry name" value="Tie2 ligand-binding domain superfamily"/>
    <property type="match status" value="2"/>
</dbReference>
<evidence type="ECO:0000256" key="6">
    <source>
        <dbReference type="ARBA" id="ARBA00023157"/>
    </source>
</evidence>
<accession>A0A9P1N2Z2</accession>
<evidence type="ECO:0000313" key="13">
    <source>
        <dbReference type="Proteomes" id="UP001152747"/>
    </source>
</evidence>
<evidence type="ECO:0000256" key="9">
    <source>
        <dbReference type="SAM" id="MobiDB-lite"/>
    </source>
</evidence>
<dbReference type="PANTHER" id="PTHR24050:SF28">
    <property type="entry name" value="UROMODULIN-LIKE"/>
    <property type="match status" value="1"/>
</dbReference>
<feature type="region of interest" description="Disordered" evidence="9">
    <location>
        <begin position="523"/>
        <end position="566"/>
    </location>
</feature>
<dbReference type="InterPro" id="IPR006553">
    <property type="entry name" value="Leu-rich_rpt_Cys-con_subtyp"/>
</dbReference>
<comment type="caution">
    <text evidence="12">The sequence shown here is derived from an EMBL/GenBank/DDBJ whole genome shotgun (WGS) entry which is preliminary data.</text>
</comment>
<dbReference type="GO" id="GO:0007160">
    <property type="term" value="P:cell-matrix adhesion"/>
    <property type="evidence" value="ECO:0007669"/>
    <property type="project" value="InterPro"/>
</dbReference>
<feature type="domain" description="EGF-like" evidence="10">
    <location>
        <begin position="1044"/>
        <end position="1082"/>
    </location>
</feature>
<keyword evidence="6" id="KW-1015">Disulfide bond</keyword>
<dbReference type="InterPro" id="IPR032675">
    <property type="entry name" value="LRR_dom_sf"/>
</dbReference>
<dbReference type="FunFam" id="2.10.25.10:FF:000038">
    <property type="entry name" value="Fibrillin 2"/>
    <property type="match status" value="1"/>
</dbReference>
<dbReference type="PROSITE" id="PS50026">
    <property type="entry name" value="EGF_3"/>
    <property type="match status" value="5"/>
</dbReference>